<accession>A0ABM4DQ98</accession>
<dbReference type="InterPro" id="IPR002659">
    <property type="entry name" value="Glyco_trans_31"/>
</dbReference>
<dbReference type="RefSeq" id="XP_065676762.1">
    <property type="nucleotide sequence ID" value="XM_065820690.1"/>
</dbReference>
<dbReference type="PANTHER" id="PTHR11214">
    <property type="entry name" value="BETA-1,3-N-ACETYLGLUCOSAMINYLTRANSFERASE"/>
    <property type="match status" value="1"/>
</dbReference>
<keyword evidence="7 10" id="KW-1133">Transmembrane helix</keyword>
<comment type="similarity">
    <text evidence="2 10">Belongs to the glycosyltransferase 31 family.</text>
</comment>
<evidence type="ECO:0000256" key="3">
    <source>
        <dbReference type="ARBA" id="ARBA00022676"/>
    </source>
</evidence>
<dbReference type="SUPFAM" id="SSF53448">
    <property type="entry name" value="Nucleotide-diphospho-sugar transferases"/>
    <property type="match status" value="1"/>
</dbReference>
<evidence type="ECO:0000256" key="9">
    <source>
        <dbReference type="ARBA" id="ARBA00023136"/>
    </source>
</evidence>
<keyword evidence="4" id="KW-0808">Transferase</keyword>
<keyword evidence="5 10" id="KW-0812">Transmembrane</keyword>
<dbReference type="GeneID" id="101236559"/>
<comment type="subcellular location">
    <subcellularLocation>
        <location evidence="1 10">Golgi apparatus membrane</location>
        <topology evidence="1 10">Single-pass type II membrane protein</topology>
    </subcellularLocation>
</comment>
<dbReference type="Pfam" id="PF01762">
    <property type="entry name" value="Galactosyl_T"/>
    <property type="match status" value="1"/>
</dbReference>
<keyword evidence="11" id="KW-1185">Reference proteome</keyword>
<keyword evidence="3 10" id="KW-0328">Glycosyltransferase</keyword>
<keyword evidence="6 10" id="KW-0735">Signal-anchor</keyword>
<feature type="transmembrane region" description="Helical" evidence="10">
    <location>
        <begin position="12"/>
        <end position="29"/>
    </location>
</feature>
<dbReference type="Proteomes" id="UP001652625">
    <property type="component" value="Chromosome 15"/>
</dbReference>
<evidence type="ECO:0000313" key="12">
    <source>
        <dbReference type="RefSeq" id="XP_065676762.1"/>
    </source>
</evidence>
<evidence type="ECO:0000256" key="5">
    <source>
        <dbReference type="ARBA" id="ARBA00022692"/>
    </source>
</evidence>
<organism evidence="11 12">
    <name type="scientific">Hydra vulgaris</name>
    <name type="common">Hydra</name>
    <name type="synonym">Hydra attenuata</name>
    <dbReference type="NCBI Taxonomy" id="6087"/>
    <lineage>
        <taxon>Eukaryota</taxon>
        <taxon>Metazoa</taxon>
        <taxon>Cnidaria</taxon>
        <taxon>Hydrozoa</taxon>
        <taxon>Hydroidolina</taxon>
        <taxon>Anthoathecata</taxon>
        <taxon>Aplanulata</taxon>
        <taxon>Hydridae</taxon>
        <taxon>Hydra</taxon>
    </lineage>
</organism>
<name>A0ABM4DQ98_HYDVU</name>
<dbReference type="Gene3D" id="3.90.550.50">
    <property type="match status" value="1"/>
</dbReference>
<proteinExistence type="inferred from homology"/>
<sequence length="357" mass="41565">MKNSFFALRISARRVVGLVVLVVFVMVLYHTQYPDRMMDTFDSQMNVNKVDLFQIINVTKTPRESLFKEAEAISHITFDTVEKEDTVYTILILISSFITHRNRRIRIRETWGNSSMWATADKYKVVFLTGKVNTASSMIEIAEEAKISKDIVLLDIPENFYLLSKKVIVGLTWAKHNMKFKSILKGDDDTFMNIDNIIHFINQNKKTDGYFGNLMYHQPVERKGRYKLTKEEHKNDYFAPYCSGGGYILTNSTVYKIVPNFDLEKNLKIDDAYIGEVAFNAGINATHTSGFYMWNTWCEYVKNIKVSHPAKDPECNQFLLLRSLIDNRKHPRDPVLEKQKYYKNVSYFITTSKNRTN</sequence>
<dbReference type="EC" id="2.4.1.-" evidence="10"/>
<protein>
    <recommendedName>
        <fullName evidence="10">Hexosyltransferase</fullName>
        <ecNumber evidence="10">2.4.1.-</ecNumber>
    </recommendedName>
</protein>
<gene>
    <name evidence="12" type="primary">LOC101236559</name>
</gene>
<dbReference type="PANTHER" id="PTHR11214:SF365">
    <property type="entry name" value="HEXOSYLTRANSFERASE"/>
    <property type="match status" value="1"/>
</dbReference>
<evidence type="ECO:0000256" key="8">
    <source>
        <dbReference type="ARBA" id="ARBA00023034"/>
    </source>
</evidence>
<keyword evidence="9 10" id="KW-0472">Membrane</keyword>
<evidence type="ECO:0000256" key="6">
    <source>
        <dbReference type="ARBA" id="ARBA00022968"/>
    </source>
</evidence>
<keyword evidence="8 10" id="KW-0333">Golgi apparatus</keyword>
<evidence type="ECO:0000256" key="10">
    <source>
        <dbReference type="RuleBase" id="RU363063"/>
    </source>
</evidence>
<dbReference type="InterPro" id="IPR029044">
    <property type="entry name" value="Nucleotide-diphossugar_trans"/>
</dbReference>
<evidence type="ECO:0000256" key="2">
    <source>
        <dbReference type="ARBA" id="ARBA00008661"/>
    </source>
</evidence>
<evidence type="ECO:0000256" key="1">
    <source>
        <dbReference type="ARBA" id="ARBA00004323"/>
    </source>
</evidence>
<evidence type="ECO:0000313" key="11">
    <source>
        <dbReference type="Proteomes" id="UP001652625"/>
    </source>
</evidence>
<reference evidence="12" key="1">
    <citation type="submission" date="2025-08" db="UniProtKB">
        <authorList>
            <consortium name="RefSeq"/>
        </authorList>
    </citation>
    <scope>IDENTIFICATION</scope>
</reference>
<evidence type="ECO:0000256" key="4">
    <source>
        <dbReference type="ARBA" id="ARBA00022679"/>
    </source>
</evidence>
<evidence type="ECO:0000256" key="7">
    <source>
        <dbReference type="ARBA" id="ARBA00022989"/>
    </source>
</evidence>